<proteinExistence type="predicted"/>
<reference evidence="1" key="1">
    <citation type="submission" date="2023-03" db="EMBL/GenBank/DDBJ databases">
        <title>Massive genome expansion in bonnet fungi (Mycena s.s.) driven by repeated elements and novel gene families across ecological guilds.</title>
        <authorList>
            <consortium name="Lawrence Berkeley National Laboratory"/>
            <person name="Harder C.B."/>
            <person name="Miyauchi S."/>
            <person name="Viragh M."/>
            <person name="Kuo A."/>
            <person name="Thoen E."/>
            <person name="Andreopoulos B."/>
            <person name="Lu D."/>
            <person name="Skrede I."/>
            <person name="Drula E."/>
            <person name="Henrissat B."/>
            <person name="Morin E."/>
            <person name="Kohler A."/>
            <person name="Barry K."/>
            <person name="LaButti K."/>
            <person name="Morin E."/>
            <person name="Salamov A."/>
            <person name="Lipzen A."/>
            <person name="Mereny Z."/>
            <person name="Hegedus B."/>
            <person name="Baldrian P."/>
            <person name="Stursova M."/>
            <person name="Weitz H."/>
            <person name="Taylor A."/>
            <person name="Grigoriev I.V."/>
            <person name="Nagy L.G."/>
            <person name="Martin F."/>
            <person name="Kauserud H."/>
        </authorList>
    </citation>
    <scope>NUCLEOTIDE SEQUENCE</scope>
    <source>
        <strain evidence="1">CBHHK002</strain>
    </source>
</reference>
<protein>
    <submittedName>
        <fullName evidence="1">Uncharacterized protein</fullName>
    </submittedName>
</protein>
<name>A0AAD6Z8K6_9AGAR</name>
<keyword evidence="2" id="KW-1185">Reference proteome</keyword>
<comment type="caution">
    <text evidence="1">The sequence shown here is derived from an EMBL/GenBank/DDBJ whole genome shotgun (WGS) entry which is preliminary data.</text>
</comment>
<evidence type="ECO:0000313" key="1">
    <source>
        <dbReference type="EMBL" id="KAJ7311556.1"/>
    </source>
</evidence>
<gene>
    <name evidence="1" type="ORF">DFH08DRAFT_897968</name>
</gene>
<dbReference type="AlphaFoldDB" id="A0AAD6Z8K6"/>
<accession>A0AAD6Z8K6</accession>
<dbReference type="EMBL" id="JARIHO010000075">
    <property type="protein sequence ID" value="KAJ7311556.1"/>
    <property type="molecule type" value="Genomic_DNA"/>
</dbReference>
<evidence type="ECO:0000313" key="2">
    <source>
        <dbReference type="Proteomes" id="UP001218218"/>
    </source>
</evidence>
<organism evidence="1 2">
    <name type="scientific">Mycena albidolilacea</name>
    <dbReference type="NCBI Taxonomy" id="1033008"/>
    <lineage>
        <taxon>Eukaryota</taxon>
        <taxon>Fungi</taxon>
        <taxon>Dikarya</taxon>
        <taxon>Basidiomycota</taxon>
        <taxon>Agaricomycotina</taxon>
        <taxon>Agaricomycetes</taxon>
        <taxon>Agaricomycetidae</taxon>
        <taxon>Agaricales</taxon>
        <taxon>Marasmiineae</taxon>
        <taxon>Mycenaceae</taxon>
        <taxon>Mycena</taxon>
    </lineage>
</organism>
<sequence>MARLGGPQCTRRYISSTCPCRFLPGPLCWRLWCSDITVLPGHKYNRVTFALDPDPEYVQGDSFQADLAEYARKHEGLLHLWSLVGNLDADGLRGAEKPGDSGRYSSTRDMNCYVCLKIRSIFVGYGKRCGWRCCLAQRKGRMGSDEPEWLVSFKDAARKIAGDERAPMVWHARFACVRFFRRDGCTDCGGSLCWKSLRRKR</sequence>
<dbReference type="Proteomes" id="UP001218218">
    <property type="component" value="Unassembled WGS sequence"/>
</dbReference>